<name>A0A2P6Q4Z1_ROSCH</name>
<feature type="compositionally biased region" description="Polar residues" evidence="1">
    <location>
        <begin position="32"/>
        <end position="57"/>
    </location>
</feature>
<feature type="domain" description="No apical meristem-associated C-terminal" evidence="2">
    <location>
        <begin position="29"/>
        <end position="196"/>
    </location>
</feature>
<evidence type="ECO:0000313" key="3">
    <source>
        <dbReference type="EMBL" id="PRQ29240.1"/>
    </source>
</evidence>
<comment type="caution">
    <text evidence="3">The sequence shown here is derived from an EMBL/GenBank/DDBJ whole genome shotgun (WGS) entry which is preliminary data.</text>
</comment>
<evidence type="ECO:0000256" key="1">
    <source>
        <dbReference type="SAM" id="MobiDB-lite"/>
    </source>
</evidence>
<dbReference type="InterPro" id="IPR029466">
    <property type="entry name" value="NAM-associated_C"/>
</dbReference>
<feature type="compositionally biased region" description="Pro residues" evidence="1">
    <location>
        <begin position="241"/>
        <end position="257"/>
    </location>
</feature>
<dbReference type="Gramene" id="PRQ29240">
    <property type="protein sequence ID" value="PRQ29240"/>
    <property type="gene ID" value="RchiOBHm_Chr5g0011791"/>
</dbReference>
<feature type="compositionally biased region" description="Basic residues" evidence="1">
    <location>
        <begin position="183"/>
        <end position="194"/>
    </location>
</feature>
<feature type="region of interest" description="Disordered" evidence="1">
    <location>
        <begin position="241"/>
        <end position="349"/>
    </location>
</feature>
<keyword evidence="4" id="KW-1185">Reference proteome</keyword>
<feature type="region of interest" description="Disordered" evidence="1">
    <location>
        <begin position="29"/>
        <end position="109"/>
    </location>
</feature>
<feature type="compositionally biased region" description="Polar residues" evidence="1">
    <location>
        <begin position="313"/>
        <end position="325"/>
    </location>
</feature>
<accession>A0A2P6Q4Z1</accession>
<feature type="compositionally biased region" description="Polar residues" evidence="1">
    <location>
        <begin position="97"/>
        <end position="109"/>
    </location>
</feature>
<dbReference type="EMBL" id="PDCK01000043">
    <property type="protein sequence ID" value="PRQ29240.1"/>
    <property type="molecule type" value="Genomic_DNA"/>
</dbReference>
<feature type="compositionally biased region" description="Low complexity" evidence="1">
    <location>
        <begin position="295"/>
        <end position="312"/>
    </location>
</feature>
<gene>
    <name evidence="3" type="ORF">RchiOBHm_Chr5g0011791</name>
</gene>
<evidence type="ECO:0000313" key="4">
    <source>
        <dbReference type="Proteomes" id="UP000238479"/>
    </source>
</evidence>
<reference evidence="3 4" key="1">
    <citation type="journal article" date="2018" name="Nat. Genet.">
        <title>The Rosa genome provides new insights in the design of modern roses.</title>
        <authorList>
            <person name="Bendahmane M."/>
        </authorList>
    </citation>
    <scope>NUCLEOTIDE SEQUENCE [LARGE SCALE GENOMIC DNA]</scope>
    <source>
        <strain evidence="4">cv. Old Blush</strain>
    </source>
</reference>
<feature type="region of interest" description="Disordered" evidence="1">
    <location>
        <begin position="173"/>
        <end position="226"/>
    </location>
</feature>
<sequence>MKRKKKPKKHNFQSFASYAVVEGFQQFKDIPSHTSGGTSNEGNQHTPTQPIPGNSPINLDMDVDEVIAGETANPSMRPQGRKAAKEAIRKGKKATKDQSPLSNSLESIANNQIEATKGKKKLNDEFARSLQEEEKRACILLQIEIRKEQLLFQERQDRIIEREERNKEREERIMEIDTSKMTPNKKRYWSRKQKKIAEKEDLDEQPPPFMSGYYPQPNFGGAYPQPPYPGAYPQALYPGAYPQPPYPGAYPQPPCPDGFPQSPLTGGFPPPPFTGGFPQPSASMGGFPQPSASIGGYYPQSPYPGGYPTQPQFSPFSTDDSTNPNPHDDHSNANWMSRENEDYDYDLNN</sequence>
<dbReference type="AlphaFoldDB" id="A0A2P6Q4Z1"/>
<dbReference type="Proteomes" id="UP000238479">
    <property type="component" value="Chromosome 5"/>
</dbReference>
<organism evidence="3 4">
    <name type="scientific">Rosa chinensis</name>
    <name type="common">China rose</name>
    <dbReference type="NCBI Taxonomy" id="74649"/>
    <lineage>
        <taxon>Eukaryota</taxon>
        <taxon>Viridiplantae</taxon>
        <taxon>Streptophyta</taxon>
        <taxon>Embryophyta</taxon>
        <taxon>Tracheophyta</taxon>
        <taxon>Spermatophyta</taxon>
        <taxon>Magnoliopsida</taxon>
        <taxon>eudicotyledons</taxon>
        <taxon>Gunneridae</taxon>
        <taxon>Pentapetalae</taxon>
        <taxon>rosids</taxon>
        <taxon>fabids</taxon>
        <taxon>Rosales</taxon>
        <taxon>Rosaceae</taxon>
        <taxon>Rosoideae</taxon>
        <taxon>Rosoideae incertae sedis</taxon>
        <taxon>Rosa</taxon>
    </lineage>
</organism>
<protein>
    <submittedName>
        <fullName evidence="3">Putative No apical meristem-associated domain-containing protein</fullName>
    </submittedName>
</protein>
<evidence type="ECO:0000259" key="2">
    <source>
        <dbReference type="Pfam" id="PF14303"/>
    </source>
</evidence>
<dbReference type="Pfam" id="PF14303">
    <property type="entry name" value="NAM-associated"/>
    <property type="match status" value="1"/>
</dbReference>
<proteinExistence type="predicted"/>